<evidence type="ECO:0000313" key="1">
    <source>
        <dbReference type="EMBL" id="PQJ78930.1"/>
    </source>
</evidence>
<accession>A0A2S7WMU7</accession>
<reference evidence="1 2" key="1">
    <citation type="submission" date="2016-12" db="EMBL/GenBank/DDBJ databases">
        <title>Trade-off between light-utilization and light-protection in marine flavobacteria.</title>
        <authorList>
            <person name="Kumagai Y."/>
            <person name="Yoshizawa S."/>
            <person name="Kogure K."/>
            <person name="Iwasaki W."/>
        </authorList>
    </citation>
    <scope>NUCLEOTIDE SEQUENCE [LARGE SCALE GENOMIC DNA]</scope>
    <source>
        <strain evidence="1 2">NBRC 108759</strain>
    </source>
</reference>
<dbReference type="InterPro" id="IPR046661">
    <property type="entry name" value="DUF6770"/>
</dbReference>
<dbReference type="EMBL" id="MSCN01000001">
    <property type="protein sequence ID" value="PQJ78930.1"/>
    <property type="molecule type" value="Genomic_DNA"/>
</dbReference>
<comment type="caution">
    <text evidence="1">The sequence shown here is derived from an EMBL/GenBank/DDBJ whole genome shotgun (WGS) entry which is preliminary data.</text>
</comment>
<evidence type="ECO:0000313" key="2">
    <source>
        <dbReference type="Proteomes" id="UP000238882"/>
    </source>
</evidence>
<dbReference type="Proteomes" id="UP000238882">
    <property type="component" value="Unassembled WGS sequence"/>
</dbReference>
<name>A0A2S7WMU7_9FLAO</name>
<organism evidence="1 2">
    <name type="scientific">Polaribacter porphyrae</name>
    <dbReference type="NCBI Taxonomy" id="1137780"/>
    <lineage>
        <taxon>Bacteria</taxon>
        <taxon>Pseudomonadati</taxon>
        <taxon>Bacteroidota</taxon>
        <taxon>Flavobacteriia</taxon>
        <taxon>Flavobacteriales</taxon>
        <taxon>Flavobacteriaceae</taxon>
    </lineage>
</organism>
<protein>
    <submittedName>
        <fullName evidence="1">Uncharacterized protein</fullName>
    </submittedName>
</protein>
<proteinExistence type="predicted"/>
<keyword evidence="2" id="KW-1185">Reference proteome</keyword>
<gene>
    <name evidence="1" type="ORF">BTO18_06940</name>
</gene>
<sequence>MAELASGKIELFSPIYEIDKSIYGYFTISRLDKVSNGDEVFEYTLLDKNLNKVANGEFLDKSYKKYYSNFMLPEKVGNKIILSKIYFRSQMNSFGNTSYYKFVSNRTLNLTTNKISKPFYFDDNMLVEGERPSKKISKALKKKPFIQYPFAINDGYLLFKESKLLRNSFKSKTITTLEAFNIDNSKKWDYNYNPNNEVMQSSIEYLDEGNIVLWAKNFRSKQQDLHFINPENGALNFIYTLEGKKSDYNHLFKIRVLKDKTVIVGMYSKNKSTGFNIKKSLGLFKIEIDNTGKEIFKKYFSWEDAGKYMNIKKNGKLEKGYKLLAKQFFIFNDGSVSFLAEKFKSQQYYVVVSLAPKTTDFMMLNFDKDFALKEVNKIEKDKSYYTSSDYLYSQRIKEGNGIVFFYRDYKKDEETRKRSWVLGIVSIIDGKMKHEQIPMSSEDFFISPYIAKEGYILLREYNKDREHDEIRLEKLNY</sequence>
<dbReference type="AlphaFoldDB" id="A0A2S7WMU7"/>
<dbReference type="Pfam" id="PF20559">
    <property type="entry name" value="DUF6770"/>
    <property type="match status" value="1"/>
</dbReference>